<sequence>MKKMIIFDPAMCCSTGVCGPSVNPELLRVSTVINSLQNKGIPIERYNLSGNPQIFVDNKTINEMLNKDGVDILPVTMVDGVVVKTKAYPTNKEFCKLLEIPEDYLKIKLKVRKPSSGCGCNGGCC</sequence>
<proteinExistence type="predicted"/>
<dbReference type="KEGG" id="cfer:D4Z93_03015"/>
<dbReference type="Proteomes" id="UP000266301">
    <property type="component" value="Chromosome"/>
</dbReference>
<dbReference type="InterPro" id="IPR010712">
    <property type="entry name" value="Arsenical-R_ArsD"/>
</dbReference>
<dbReference type="Pfam" id="PF06953">
    <property type="entry name" value="ArsD"/>
    <property type="match status" value="1"/>
</dbReference>
<evidence type="ECO:0000313" key="2">
    <source>
        <dbReference type="Proteomes" id="UP000266301"/>
    </source>
</evidence>
<dbReference type="NCBIfam" id="NF033727">
    <property type="entry name" value="chaperon_ArsD"/>
    <property type="match status" value="1"/>
</dbReference>
<dbReference type="GO" id="GO:0046685">
    <property type="term" value="P:response to arsenic-containing substance"/>
    <property type="evidence" value="ECO:0007669"/>
    <property type="project" value="InterPro"/>
</dbReference>
<evidence type="ECO:0000313" key="1">
    <source>
        <dbReference type="EMBL" id="AYD39566.1"/>
    </source>
</evidence>
<accession>A0A386H1M3</accession>
<gene>
    <name evidence="1" type="primary">arsD</name>
    <name evidence="1" type="ORF">D4Z93_03015</name>
</gene>
<protein>
    <submittedName>
        <fullName evidence="1">Arsenical resistance operon transcriptional repressor ArsD</fullName>
    </submittedName>
</protein>
<organism evidence="1 2">
    <name type="scientific">Clostridium fermenticellae</name>
    <dbReference type="NCBI Taxonomy" id="2068654"/>
    <lineage>
        <taxon>Bacteria</taxon>
        <taxon>Bacillati</taxon>
        <taxon>Bacillota</taxon>
        <taxon>Clostridia</taxon>
        <taxon>Eubacteriales</taxon>
        <taxon>Clostridiaceae</taxon>
        <taxon>Clostridium</taxon>
    </lineage>
</organism>
<dbReference type="GO" id="GO:0045892">
    <property type="term" value="P:negative regulation of DNA-templated transcription"/>
    <property type="evidence" value="ECO:0007669"/>
    <property type="project" value="InterPro"/>
</dbReference>
<name>A0A386H1M3_9CLOT</name>
<dbReference type="Gene3D" id="3.40.30.10">
    <property type="entry name" value="Glutaredoxin"/>
    <property type="match status" value="1"/>
</dbReference>
<dbReference type="RefSeq" id="WP_119970322.1">
    <property type="nucleotide sequence ID" value="NZ_CP032416.1"/>
</dbReference>
<dbReference type="OrthoDB" id="9801358at2"/>
<reference evidence="1 2" key="1">
    <citation type="journal article" date="2019" name="Int. J. Syst. Evol. Microbiol.">
        <title>Clostridium fermenticellae sp. nov., isolated from the mud in a fermentation cellar for the production of the Chinese liquor, baijiu.</title>
        <authorList>
            <person name="Xu P.X."/>
            <person name="Chai L.J."/>
            <person name="Qiu T."/>
            <person name="Zhang X.J."/>
            <person name="Lu Z.M."/>
            <person name="Xiao C."/>
            <person name="Wang S.T."/>
            <person name="Shen C.H."/>
            <person name="Shi J.S."/>
            <person name="Xu Z.H."/>
        </authorList>
    </citation>
    <scope>NUCLEOTIDE SEQUENCE [LARGE SCALE GENOMIC DNA]</scope>
    <source>
        <strain evidence="1 2">JN500901</strain>
    </source>
</reference>
<dbReference type="AlphaFoldDB" id="A0A386H1M3"/>
<dbReference type="EMBL" id="CP032416">
    <property type="protein sequence ID" value="AYD39566.1"/>
    <property type="molecule type" value="Genomic_DNA"/>
</dbReference>
<keyword evidence="2" id="KW-1185">Reference proteome</keyword>
<dbReference type="GO" id="GO:0003677">
    <property type="term" value="F:DNA binding"/>
    <property type="evidence" value="ECO:0007669"/>
    <property type="project" value="InterPro"/>
</dbReference>